<gene>
    <name evidence="2" type="ORF">NDU88_006434</name>
</gene>
<dbReference type="Proteomes" id="UP001066276">
    <property type="component" value="Chromosome 6"/>
</dbReference>
<reference evidence="2" key="1">
    <citation type="journal article" date="2022" name="bioRxiv">
        <title>Sequencing and chromosome-scale assembly of the giantPleurodeles waltlgenome.</title>
        <authorList>
            <person name="Brown T."/>
            <person name="Elewa A."/>
            <person name="Iarovenko S."/>
            <person name="Subramanian E."/>
            <person name="Araus A.J."/>
            <person name="Petzold A."/>
            <person name="Susuki M."/>
            <person name="Suzuki K.-i.T."/>
            <person name="Hayashi T."/>
            <person name="Toyoda A."/>
            <person name="Oliveira C."/>
            <person name="Osipova E."/>
            <person name="Leigh N.D."/>
            <person name="Simon A."/>
            <person name="Yun M.H."/>
        </authorList>
    </citation>
    <scope>NUCLEOTIDE SEQUENCE</scope>
    <source>
        <strain evidence="2">20211129_DDA</strain>
        <tissue evidence="2">Liver</tissue>
    </source>
</reference>
<organism evidence="2 3">
    <name type="scientific">Pleurodeles waltl</name>
    <name type="common">Iberian ribbed newt</name>
    <dbReference type="NCBI Taxonomy" id="8319"/>
    <lineage>
        <taxon>Eukaryota</taxon>
        <taxon>Metazoa</taxon>
        <taxon>Chordata</taxon>
        <taxon>Craniata</taxon>
        <taxon>Vertebrata</taxon>
        <taxon>Euteleostomi</taxon>
        <taxon>Amphibia</taxon>
        <taxon>Batrachia</taxon>
        <taxon>Caudata</taxon>
        <taxon>Salamandroidea</taxon>
        <taxon>Salamandridae</taxon>
        <taxon>Pleurodelinae</taxon>
        <taxon>Pleurodeles</taxon>
    </lineage>
</organism>
<protein>
    <submittedName>
        <fullName evidence="2">Uncharacterized protein</fullName>
    </submittedName>
</protein>
<dbReference type="EMBL" id="JANPWB010000010">
    <property type="protein sequence ID" value="KAJ1140073.1"/>
    <property type="molecule type" value="Genomic_DNA"/>
</dbReference>
<accession>A0AAV7QNJ7</accession>
<name>A0AAV7QNJ7_PLEWA</name>
<comment type="caution">
    <text evidence="2">The sequence shown here is derived from an EMBL/GenBank/DDBJ whole genome shotgun (WGS) entry which is preliminary data.</text>
</comment>
<evidence type="ECO:0000313" key="3">
    <source>
        <dbReference type="Proteomes" id="UP001066276"/>
    </source>
</evidence>
<sequence length="101" mass="11202">MRRSRWTTTRAYLFSSIFRSRKVALAVSSGARVRSVAGCVQPRSGRGERHTLAVHSVGKDPRGCPPRCLLRQRRSGEKGRAPLYSVATHRSSEIGRQPLAT</sequence>
<feature type="region of interest" description="Disordered" evidence="1">
    <location>
        <begin position="75"/>
        <end position="101"/>
    </location>
</feature>
<keyword evidence="3" id="KW-1185">Reference proteome</keyword>
<evidence type="ECO:0000313" key="2">
    <source>
        <dbReference type="EMBL" id="KAJ1140073.1"/>
    </source>
</evidence>
<evidence type="ECO:0000256" key="1">
    <source>
        <dbReference type="SAM" id="MobiDB-lite"/>
    </source>
</evidence>
<proteinExistence type="predicted"/>
<dbReference type="AlphaFoldDB" id="A0AAV7QNJ7"/>